<organism evidence="3 4">
    <name type="scientific">Candidatus Roizmanbacteria bacterium CG03_land_8_20_14_0_80_39_12</name>
    <dbReference type="NCBI Taxonomy" id="1974847"/>
    <lineage>
        <taxon>Bacteria</taxon>
        <taxon>Candidatus Roizmaniibacteriota</taxon>
    </lineage>
</organism>
<dbReference type="InterPro" id="IPR019734">
    <property type="entry name" value="TPR_rpt"/>
</dbReference>
<evidence type="ECO:0000313" key="4">
    <source>
        <dbReference type="Proteomes" id="UP000230119"/>
    </source>
</evidence>
<reference evidence="4" key="1">
    <citation type="submission" date="2017-09" db="EMBL/GenBank/DDBJ databases">
        <title>Depth-based differentiation of microbial function through sediment-hosted aquifers and enrichment of novel symbionts in the deep terrestrial subsurface.</title>
        <authorList>
            <person name="Probst A.J."/>
            <person name="Ladd B."/>
            <person name="Jarett J.K."/>
            <person name="Geller-Mcgrath D.E."/>
            <person name="Sieber C.M.K."/>
            <person name="Emerson J.B."/>
            <person name="Anantharaman K."/>
            <person name="Thomas B.C."/>
            <person name="Malmstrom R."/>
            <person name="Stieglmeier M."/>
            <person name="Klingl A."/>
            <person name="Woyke T."/>
            <person name="Ryan C.M."/>
            <person name="Banfield J.F."/>
        </authorList>
    </citation>
    <scope>NUCLEOTIDE SEQUENCE [LARGE SCALE GENOMIC DNA]</scope>
</reference>
<evidence type="ECO:0000313" key="3">
    <source>
        <dbReference type="EMBL" id="PIV08516.1"/>
    </source>
</evidence>
<dbReference type="Proteomes" id="UP000230119">
    <property type="component" value="Unassembled WGS sequence"/>
</dbReference>
<feature type="compositionally biased region" description="Acidic residues" evidence="2">
    <location>
        <begin position="223"/>
        <end position="232"/>
    </location>
</feature>
<comment type="caution">
    <text evidence="3">The sequence shown here is derived from an EMBL/GenBank/DDBJ whole genome shotgun (WGS) entry which is preliminary data.</text>
</comment>
<dbReference type="Gene3D" id="1.25.40.10">
    <property type="entry name" value="Tetratricopeptide repeat domain"/>
    <property type="match status" value="1"/>
</dbReference>
<dbReference type="SMART" id="SM00028">
    <property type="entry name" value="TPR"/>
    <property type="match status" value="1"/>
</dbReference>
<evidence type="ECO:0000256" key="1">
    <source>
        <dbReference type="PROSITE-ProRule" id="PRU00339"/>
    </source>
</evidence>
<gene>
    <name evidence="3" type="ORF">COS52_02270</name>
</gene>
<accession>A0A2M7BSQ3</accession>
<dbReference type="AlphaFoldDB" id="A0A2M7BSQ3"/>
<dbReference type="EMBL" id="PEVA01000100">
    <property type="protein sequence ID" value="PIV08516.1"/>
    <property type="molecule type" value="Genomic_DNA"/>
</dbReference>
<dbReference type="PROSITE" id="PS50293">
    <property type="entry name" value="TPR_REGION"/>
    <property type="match status" value="1"/>
</dbReference>
<keyword evidence="1" id="KW-0802">TPR repeat</keyword>
<proteinExistence type="predicted"/>
<feature type="region of interest" description="Disordered" evidence="2">
    <location>
        <begin position="217"/>
        <end position="264"/>
    </location>
</feature>
<dbReference type="PROSITE" id="PS50005">
    <property type="entry name" value="TPR"/>
    <property type="match status" value="1"/>
</dbReference>
<name>A0A2M7BSQ3_9BACT</name>
<sequence>MEEIEILETRAIDAAIKANWAVAIELNIKILAIDKKNVQAMLRIAFSYLQIGKYEDSKKYYHKALRLQPKSAVAHQYLEKIEILEQGKSKPQVTTNFDPHLFIESFGKTKTVALTNLGQKQILARLTIGQQVVLKIKKRRVEIRTDADDYVGTLADDISKRLILFIKAKSTYTAFIKEVHFTKVVVFIREDKKGKSVSHHISFPVNLQKNIEQIGEVPHVDDQTNEEDEDNSLNDWEKMVAEQTEEKEELLDIHPEDLDEEDEE</sequence>
<dbReference type="InterPro" id="IPR011990">
    <property type="entry name" value="TPR-like_helical_dom_sf"/>
</dbReference>
<dbReference type="SUPFAM" id="SSF48452">
    <property type="entry name" value="TPR-like"/>
    <property type="match status" value="1"/>
</dbReference>
<feature type="repeat" description="TPR" evidence="1">
    <location>
        <begin position="38"/>
        <end position="71"/>
    </location>
</feature>
<protein>
    <submittedName>
        <fullName evidence="3">Uncharacterized protein</fullName>
    </submittedName>
</protein>
<evidence type="ECO:0000256" key="2">
    <source>
        <dbReference type="SAM" id="MobiDB-lite"/>
    </source>
</evidence>